<dbReference type="Proteomes" id="UP000054516">
    <property type="component" value="Unassembled WGS sequence"/>
</dbReference>
<feature type="compositionally biased region" description="Acidic residues" evidence="1">
    <location>
        <begin position="467"/>
        <end position="478"/>
    </location>
</feature>
<reference evidence="2" key="1">
    <citation type="submission" date="2016-03" db="EMBL/GenBank/DDBJ databases">
        <title>Draft genome sequence of Rosellinia necatrix.</title>
        <authorList>
            <person name="Kanematsu S."/>
        </authorList>
    </citation>
    <scope>NUCLEOTIDE SEQUENCE [LARGE SCALE GENOMIC DNA]</scope>
    <source>
        <strain evidence="2">W97</strain>
    </source>
</reference>
<organism evidence="2">
    <name type="scientific">Rosellinia necatrix</name>
    <name type="common">White root-rot fungus</name>
    <dbReference type="NCBI Taxonomy" id="77044"/>
    <lineage>
        <taxon>Eukaryota</taxon>
        <taxon>Fungi</taxon>
        <taxon>Dikarya</taxon>
        <taxon>Ascomycota</taxon>
        <taxon>Pezizomycotina</taxon>
        <taxon>Sordariomycetes</taxon>
        <taxon>Xylariomycetidae</taxon>
        <taxon>Xylariales</taxon>
        <taxon>Xylariaceae</taxon>
        <taxon>Rosellinia</taxon>
    </lineage>
</organism>
<feature type="compositionally biased region" description="Polar residues" evidence="1">
    <location>
        <begin position="125"/>
        <end position="136"/>
    </location>
</feature>
<keyword evidence="3" id="KW-1185">Reference proteome</keyword>
<dbReference type="STRING" id="77044.A0A1W2TMU4"/>
<sequence>MGPQLPSPSTSAIDIRSQIIDNCKFLVGKDDSIQVIVGRDPTGKHSEAYAIRRYENTREVMFVSESCEDAQNAMENLLKKSSEAIHKYMTANDFSSRCDLNAAILELNADDDDDDNDDDDDVASIISNHSESSTAALSEWGSSGDEAGMPQHAPDMKEAPKDRQRPTNRQDRRTVAAAGARGPVEGSRSRTAVRDVSDAAPLRGRPVRPTRSRSPPAAFRQAPPSAAPSHPAHTSPNRPPAAPPSMGGMQMPPPLHPNPMTMAIGPLPHRNRMNPPAPPMQPPTCYRVPTVSVDRPPFPPGQGVCRPPKPSGPDTSDSNNGNRNGNNTGNHPMRPFSVFHPTMRTYTVRITVNWLRHGQHRIISQCQPTRESLQSAAVRDVRTNPGAFSGSNPGTKGTVSPGNGNNRDNDRPIIRAHVRQAVFSGEPYDLRTFHGQDLSRLFHVMAADDSIPSFEVVVEDVSHNAKDDDDDDDDDDDALSIMGFPGTTNGGRWD</sequence>
<name>A0A1W2TMU4_ROSNE</name>
<feature type="region of interest" description="Disordered" evidence="1">
    <location>
        <begin position="383"/>
        <end position="410"/>
    </location>
</feature>
<evidence type="ECO:0000256" key="1">
    <source>
        <dbReference type="SAM" id="MobiDB-lite"/>
    </source>
</evidence>
<feature type="compositionally biased region" description="Polar residues" evidence="1">
    <location>
        <begin position="389"/>
        <end position="406"/>
    </location>
</feature>
<accession>A0A1W2TMU4</accession>
<evidence type="ECO:0000313" key="3">
    <source>
        <dbReference type="Proteomes" id="UP000054516"/>
    </source>
</evidence>
<feature type="region of interest" description="Disordered" evidence="1">
    <location>
        <begin position="109"/>
        <end position="335"/>
    </location>
</feature>
<dbReference type="OrthoDB" id="5148182at2759"/>
<evidence type="ECO:0000313" key="2">
    <source>
        <dbReference type="EMBL" id="GAP89668.2"/>
    </source>
</evidence>
<feature type="compositionally biased region" description="Low complexity" evidence="1">
    <location>
        <begin position="212"/>
        <end position="233"/>
    </location>
</feature>
<feature type="compositionally biased region" description="Low complexity" evidence="1">
    <location>
        <begin position="319"/>
        <end position="330"/>
    </location>
</feature>
<dbReference type="EMBL" id="DF977480">
    <property type="protein sequence ID" value="GAP89668.2"/>
    <property type="molecule type" value="Genomic_DNA"/>
</dbReference>
<dbReference type="AlphaFoldDB" id="A0A1W2TMU4"/>
<protein>
    <submittedName>
        <fullName evidence="2">Uncharacterized protein</fullName>
    </submittedName>
</protein>
<proteinExistence type="predicted"/>
<feature type="compositionally biased region" description="Acidic residues" evidence="1">
    <location>
        <begin position="109"/>
        <end position="122"/>
    </location>
</feature>
<feature type="region of interest" description="Disordered" evidence="1">
    <location>
        <begin position="462"/>
        <end position="494"/>
    </location>
</feature>
<feature type="compositionally biased region" description="Basic and acidic residues" evidence="1">
    <location>
        <begin position="154"/>
        <end position="174"/>
    </location>
</feature>
<gene>
    <name evidence="2" type="ORF">SAMD00023353_3500830</name>
</gene>
<dbReference type="OMA" id="RRYENTR"/>